<evidence type="ECO:0000313" key="1">
    <source>
        <dbReference type="EMBL" id="KAJ1093270.1"/>
    </source>
</evidence>
<accession>A0AAV7LNX5</accession>
<evidence type="ECO:0000313" key="2">
    <source>
        <dbReference type="Proteomes" id="UP001066276"/>
    </source>
</evidence>
<proteinExistence type="predicted"/>
<gene>
    <name evidence="1" type="ORF">NDU88_006375</name>
</gene>
<reference evidence="1" key="1">
    <citation type="journal article" date="2022" name="bioRxiv">
        <title>Sequencing and chromosome-scale assembly of the giantPleurodeles waltlgenome.</title>
        <authorList>
            <person name="Brown T."/>
            <person name="Elewa A."/>
            <person name="Iarovenko S."/>
            <person name="Subramanian E."/>
            <person name="Araus A.J."/>
            <person name="Petzold A."/>
            <person name="Susuki M."/>
            <person name="Suzuki K.-i.T."/>
            <person name="Hayashi T."/>
            <person name="Toyoda A."/>
            <person name="Oliveira C."/>
            <person name="Osipova E."/>
            <person name="Leigh N.D."/>
            <person name="Simon A."/>
            <person name="Yun M.H."/>
        </authorList>
    </citation>
    <scope>NUCLEOTIDE SEQUENCE</scope>
    <source>
        <strain evidence="1">20211129_DDA</strain>
        <tissue evidence="1">Liver</tissue>
    </source>
</reference>
<protein>
    <submittedName>
        <fullName evidence="1">Uncharacterized protein</fullName>
    </submittedName>
</protein>
<name>A0AAV7LNX5_PLEWA</name>
<dbReference type="Proteomes" id="UP001066276">
    <property type="component" value="Chromosome 11"/>
</dbReference>
<comment type="caution">
    <text evidence="1">The sequence shown here is derived from an EMBL/GenBank/DDBJ whole genome shotgun (WGS) entry which is preliminary data.</text>
</comment>
<organism evidence="1 2">
    <name type="scientific">Pleurodeles waltl</name>
    <name type="common">Iberian ribbed newt</name>
    <dbReference type="NCBI Taxonomy" id="8319"/>
    <lineage>
        <taxon>Eukaryota</taxon>
        <taxon>Metazoa</taxon>
        <taxon>Chordata</taxon>
        <taxon>Craniata</taxon>
        <taxon>Vertebrata</taxon>
        <taxon>Euteleostomi</taxon>
        <taxon>Amphibia</taxon>
        <taxon>Batrachia</taxon>
        <taxon>Caudata</taxon>
        <taxon>Salamandroidea</taxon>
        <taxon>Salamandridae</taxon>
        <taxon>Pleurodelinae</taxon>
        <taxon>Pleurodeles</taxon>
    </lineage>
</organism>
<sequence length="69" mass="7531">MHRSMARIGFRLFLEPKHAATMTVAPAQHQPHGKVGMRGRDAVGLTAFSRPPTLRTGSVPAIFLIDPLI</sequence>
<dbReference type="AlphaFoldDB" id="A0AAV7LNX5"/>
<keyword evidence="2" id="KW-1185">Reference proteome</keyword>
<dbReference type="EMBL" id="JANPWB010000015">
    <property type="protein sequence ID" value="KAJ1093270.1"/>
    <property type="molecule type" value="Genomic_DNA"/>
</dbReference>